<name>A0AAV4RM12_CAEEX</name>
<reference evidence="1 2" key="1">
    <citation type="submission" date="2021-06" db="EMBL/GenBank/DDBJ databases">
        <title>Caerostris extrusa draft genome.</title>
        <authorList>
            <person name="Kono N."/>
            <person name="Arakawa K."/>
        </authorList>
    </citation>
    <scope>NUCLEOTIDE SEQUENCE [LARGE SCALE GENOMIC DNA]</scope>
</reference>
<dbReference type="AlphaFoldDB" id="A0AAV4RM12"/>
<evidence type="ECO:0000313" key="1">
    <source>
        <dbReference type="EMBL" id="GIY22094.1"/>
    </source>
</evidence>
<comment type="caution">
    <text evidence="1">The sequence shown here is derived from an EMBL/GenBank/DDBJ whole genome shotgun (WGS) entry which is preliminary data.</text>
</comment>
<keyword evidence="2" id="KW-1185">Reference proteome</keyword>
<proteinExistence type="predicted"/>
<gene>
    <name evidence="1" type="ORF">CEXT_672121</name>
</gene>
<organism evidence="1 2">
    <name type="scientific">Caerostris extrusa</name>
    <name type="common">Bark spider</name>
    <name type="synonym">Caerostris bankana</name>
    <dbReference type="NCBI Taxonomy" id="172846"/>
    <lineage>
        <taxon>Eukaryota</taxon>
        <taxon>Metazoa</taxon>
        <taxon>Ecdysozoa</taxon>
        <taxon>Arthropoda</taxon>
        <taxon>Chelicerata</taxon>
        <taxon>Arachnida</taxon>
        <taxon>Araneae</taxon>
        <taxon>Araneomorphae</taxon>
        <taxon>Entelegynae</taxon>
        <taxon>Araneoidea</taxon>
        <taxon>Araneidae</taxon>
        <taxon>Caerostris</taxon>
    </lineage>
</organism>
<sequence>MLDAVTVAVESTWVVTITLVDSSLDLITRRLHMLPLNSGEITKSSLCKFLRHDFRPPEDLLRARAFVYAVHAHNTSSGGRSYTPGPCANSL</sequence>
<dbReference type="Proteomes" id="UP001054945">
    <property type="component" value="Unassembled WGS sequence"/>
</dbReference>
<evidence type="ECO:0000313" key="2">
    <source>
        <dbReference type="Proteomes" id="UP001054945"/>
    </source>
</evidence>
<dbReference type="EMBL" id="BPLR01008103">
    <property type="protein sequence ID" value="GIY22094.1"/>
    <property type="molecule type" value="Genomic_DNA"/>
</dbReference>
<accession>A0AAV4RM12</accession>
<protein>
    <submittedName>
        <fullName evidence="1">Uncharacterized protein</fullName>
    </submittedName>
</protein>